<reference evidence="1 2" key="1">
    <citation type="journal article" date="2015" name="Int. J. Syst. Evol. Microbiol.">
        <title>Tumebacillus algifaecis sp. nov., isolated from decomposing algal scum.</title>
        <authorList>
            <person name="Wu Y.F."/>
            <person name="Zhang B."/>
            <person name="Xing P."/>
            <person name="Wu Q.L."/>
            <person name="Liu S.J."/>
        </authorList>
    </citation>
    <scope>NUCLEOTIDE SEQUENCE [LARGE SCALE GENOMIC DNA]</scope>
    <source>
        <strain evidence="1 2">THMBR28</strain>
    </source>
</reference>
<dbReference type="Proteomes" id="UP000214688">
    <property type="component" value="Chromosome"/>
</dbReference>
<dbReference type="InterPro" id="IPR049197">
    <property type="entry name" value="DUF6864"/>
</dbReference>
<keyword evidence="2" id="KW-1185">Reference proteome</keyword>
<name>A0A223CZM2_9BACL</name>
<evidence type="ECO:0000313" key="2">
    <source>
        <dbReference type="Proteomes" id="UP000214688"/>
    </source>
</evidence>
<dbReference type="Pfam" id="PF21732">
    <property type="entry name" value="DUF6864"/>
    <property type="match status" value="1"/>
</dbReference>
<dbReference type="RefSeq" id="WP_094236058.1">
    <property type="nucleotide sequence ID" value="NZ_CP022657.1"/>
</dbReference>
<accession>A0A223CZM2</accession>
<proteinExistence type="predicted"/>
<evidence type="ECO:0000313" key="1">
    <source>
        <dbReference type="EMBL" id="ASS74808.1"/>
    </source>
</evidence>
<organism evidence="1 2">
    <name type="scientific">Tumebacillus algifaecis</name>
    <dbReference type="NCBI Taxonomy" id="1214604"/>
    <lineage>
        <taxon>Bacteria</taxon>
        <taxon>Bacillati</taxon>
        <taxon>Bacillota</taxon>
        <taxon>Bacilli</taxon>
        <taxon>Bacillales</taxon>
        <taxon>Alicyclobacillaceae</taxon>
        <taxon>Tumebacillus</taxon>
    </lineage>
</organism>
<sequence>MIVTIDGLEVIGNGSVHVLQDESVVFVFDDGDGILRVKLTFKDLRNSETDITYDEVSEQEVILTFINFADPEGIGNGKKLFEVGQFRDRKLYLRYFIKGTKESENMLLYYTWFLWPAVS</sequence>
<dbReference type="AlphaFoldDB" id="A0A223CZM2"/>
<protein>
    <submittedName>
        <fullName evidence="1">Uncharacterized protein</fullName>
    </submittedName>
</protein>
<dbReference type="OrthoDB" id="2381878at2"/>
<dbReference type="KEGG" id="tab:CIG75_07330"/>
<gene>
    <name evidence="1" type="ORF">CIG75_07330</name>
</gene>
<dbReference type="EMBL" id="CP022657">
    <property type="protein sequence ID" value="ASS74808.1"/>
    <property type="molecule type" value="Genomic_DNA"/>
</dbReference>